<dbReference type="Gene3D" id="2.30.110.20">
    <property type="entry name" value="Hcp1-like"/>
    <property type="match status" value="1"/>
</dbReference>
<dbReference type="RefSeq" id="WP_167057857.1">
    <property type="nucleotide sequence ID" value="NZ_JAAOZR010000017.1"/>
</dbReference>
<evidence type="ECO:0000313" key="3">
    <source>
        <dbReference type="Proteomes" id="UP001519344"/>
    </source>
</evidence>
<comment type="caution">
    <text evidence="2">The sequence shown here is derived from an EMBL/GenBank/DDBJ whole genome shotgun (WGS) entry which is preliminary data.</text>
</comment>
<dbReference type="InterPro" id="IPR008514">
    <property type="entry name" value="T6SS_Hcp"/>
</dbReference>
<feature type="signal peptide" evidence="1">
    <location>
        <begin position="1"/>
        <end position="26"/>
    </location>
</feature>
<reference evidence="2 3" key="1">
    <citation type="submission" date="2021-03" db="EMBL/GenBank/DDBJ databases">
        <title>Genomic Encyclopedia of Type Strains, Phase IV (KMG-IV): sequencing the most valuable type-strain genomes for metagenomic binning, comparative biology and taxonomic classification.</title>
        <authorList>
            <person name="Goeker M."/>
        </authorList>
    </citation>
    <scope>NUCLEOTIDE SEQUENCE [LARGE SCALE GENOMIC DNA]</scope>
    <source>
        <strain evidence="2 3">DSM 24950</strain>
    </source>
</reference>
<feature type="chain" id="PRO_5046858181" evidence="1">
    <location>
        <begin position="27"/>
        <end position="187"/>
    </location>
</feature>
<dbReference type="PANTHER" id="PTHR36152">
    <property type="entry name" value="CYTOPLASMIC PROTEIN-RELATED"/>
    <property type="match status" value="1"/>
</dbReference>
<dbReference type="Proteomes" id="UP001519344">
    <property type="component" value="Unassembled WGS sequence"/>
</dbReference>
<dbReference type="Pfam" id="PF05638">
    <property type="entry name" value="T6SS_HCP"/>
    <property type="match status" value="1"/>
</dbReference>
<dbReference type="PANTHER" id="PTHR36152:SF1">
    <property type="entry name" value="UBIQUITIN-LIKE DOMAIN-CONTAINING PROTEIN"/>
    <property type="match status" value="1"/>
</dbReference>
<accession>A0ABS4I0N9</accession>
<dbReference type="InterPro" id="IPR053165">
    <property type="entry name" value="HSI-I_assembly_Hcp1"/>
</dbReference>
<evidence type="ECO:0000313" key="2">
    <source>
        <dbReference type="EMBL" id="MBP1964450.1"/>
    </source>
</evidence>
<gene>
    <name evidence="2" type="ORF">J2Z65_003673</name>
</gene>
<organism evidence="2 3">
    <name type="scientific">Paenibacillus aceris</name>
    <dbReference type="NCBI Taxonomy" id="869555"/>
    <lineage>
        <taxon>Bacteria</taxon>
        <taxon>Bacillati</taxon>
        <taxon>Bacillota</taxon>
        <taxon>Bacilli</taxon>
        <taxon>Bacillales</taxon>
        <taxon>Paenibacillaceae</taxon>
        <taxon>Paenibacillus</taxon>
    </lineage>
</organism>
<protein>
    <submittedName>
        <fullName evidence="2">Type VI secretion system secreted protein Hcp</fullName>
    </submittedName>
</protein>
<name>A0ABS4I0N9_9BACL</name>
<dbReference type="InterPro" id="IPR036624">
    <property type="entry name" value="Hcp1-lik_sf"/>
</dbReference>
<evidence type="ECO:0000256" key="1">
    <source>
        <dbReference type="SAM" id="SignalP"/>
    </source>
</evidence>
<dbReference type="SUPFAM" id="SSF141452">
    <property type="entry name" value="Hcp1-like"/>
    <property type="match status" value="1"/>
</dbReference>
<sequence>MRRFRKQTIAFIIISLYMLVFSVVHAAAESQDYKVYLKLDGIEGESQAKGYEKWIELQSFSFEVQNNATAASTASGSGSGSSKAEQSPIVLNKNFDSSSIPLFLSSVSGKWIEKGQLVFIRANSEDNRPSIIIDLEKVRINSFRMFETNESVELNYGSIAIKYNMIGPNGKVTTITGGWDFTKNQKK</sequence>
<keyword evidence="1" id="KW-0732">Signal</keyword>
<keyword evidence="3" id="KW-1185">Reference proteome</keyword>
<dbReference type="EMBL" id="JAGGKV010000009">
    <property type="protein sequence ID" value="MBP1964450.1"/>
    <property type="molecule type" value="Genomic_DNA"/>
</dbReference>
<proteinExistence type="predicted"/>